<evidence type="ECO:0000313" key="8">
    <source>
        <dbReference type="EMBL" id="KAL2322456.1"/>
    </source>
</evidence>
<keyword evidence="2" id="KW-0547">Nucleotide-binding</keyword>
<feature type="domain" description="NB-ARC" evidence="5">
    <location>
        <begin position="239"/>
        <end position="414"/>
    </location>
</feature>
<evidence type="ECO:0000256" key="4">
    <source>
        <dbReference type="ARBA" id="ARBA00022840"/>
    </source>
</evidence>
<name>A0ABD1LG46_9FABA</name>
<dbReference type="PANTHER" id="PTHR36766:SF63">
    <property type="entry name" value="NB-ARC DOMAIN-CONTAINING PROTEIN"/>
    <property type="match status" value="1"/>
</dbReference>
<evidence type="ECO:0000259" key="6">
    <source>
        <dbReference type="Pfam" id="PF18052"/>
    </source>
</evidence>
<dbReference type="Pfam" id="PF18052">
    <property type="entry name" value="Rx_N"/>
    <property type="match status" value="1"/>
</dbReference>
<dbReference type="InterPro" id="IPR027417">
    <property type="entry name" value="P-loop_NTPase"/>
</dbReference>
<dbReference type="Pfam" id="PF23598">
    <property type="entry name" value="LRR_14"/>
    <property type="match status" value="1"/>
</dbReference>
<organism evidence="8 9">
    <name type="scientific">Flemingia macrophylla</name>
    <dbReference type="NCBI Taxonomy" id="520843"/>
    <lineage>
        <taxon>Eukaryota</taxon>
        <taxon>Viridiplantae</taxon>
        <taxon>Streptophyta</taxon>
        <taxon>Embryophyta</taxon>
        <taxon>Tracheophyta</taxon>
        <taxon>Spermatophyta</taxon>
        <taxon>Magnoliopsida</taxon>
        <taxon>eudicotyledons</taxon>
        <taxon>Gunneridae</taxon>
        <taxon>Pentapetalae</taxon>
        <taxon>rosids</taxon>
        <taxon>fabids</taxon>
        <taxon>Fabales</taxon>
        <taxon>Fabaceae</taxon>
        <taxon>Papilionoideae</taxon>
        <taxon>50 kb inversion clade</taxon>
        <taxon>NPAAA clade</taxon>
        <taxon>indigoferoid/millettioid clade</taxon>
        <taxon>Phaseoleae</taxon>
        <taxon>Flemingia</taxon>
    </lineage>
</organism>
<dbReference type="InterPro" id="IPR032675">
    <property type="entry name" value="LRR_dom_sf"/>
</dbReference>
<dbReference type="InterPro" id="IPR002182">
    <property type="entry name" value="NB-ARC"/>
</dbReference>
<dbReference type="Gene3D" id="1.20.5.4130">
    <property type="match status" value="1"/>
</dbReference>
<evidence type="ECO:0000259" key="7">
    <source>
        <dbReference type="Pfam" id="PF23598"/>
    </source>
</evidence>
<dbReference type="EMBL" id="JBGMDY010000009">
    <property type="protein sequence ID" value="KAL2322456.1"/>
    <property type="molecule type" value="Genomic_DNA"/>
</dbReference>
<dbReference type="Pfam" id="PF00931">
    <property type="entry name" value="NB-ARC"/>
    <property type="match status" value="1"/>
</dbReference>
<dbReference type="FunFam" id="3.40.50.300:FF:001091">
    <property type="entry name" value="Probable disease resistance protein At1g61300"/>
    <property type="match status" value="1"/>
</dbReference>
<dbReference type="Gene3D" id="1.10.8.430">
    <property type="entry name" value="Helical domain of apoptotic protease-activating factors"/>
    <property type="match status" value="1"/>
</dbReference>
<dbReference type="SUPFAM" id="SSF52047">
    <property type="entry name" value="RNI-like"/>
    <property type="match status" value="1"/>
</dbReference>
<sequence length="684" mass="78765">MSLSLSSSPPPLHCSLHTSIVIANMSCMEKKKWALKRTNYLETKMGCKAQMHVDKKIKIQMAEIAVSFAREKLVPVIINEANLLWGIPGAFAVLKKELEYIQAFLKDADRRAIEEGDNANEGIKTWVKDLREASFRIEDVIDEYILYVEQQPDAFGCTALLFECNITHFIKSMKRRHQIASEIQQIKSVLDGTKQLSKDYYFQIQPSVQKGYKGSKSSLWDDPRMRSCYLKEVDVIGFEGPKDELIGWLLKGPLERTVISVVGMGGQGKTTLAKSVFNNQKVIGHFDSHAWITVSQSYTVEELMKNLLNNLLEEKGENRRRVISEMHRDSLINELRNYLQQKRYVVIFDDVWDVEIWGQIENALLDNENGSRILITTRKMDVAKSFKSSRFDHVHELEPLNFEKSMVLFCNKAFWFEYDGYCPDHLRDISFEFVKKCQGLPLAIVAIGGVSELTGEFFQKIPTNYQLLKVFEFEDAVFDFIPKNWGNLGHLKYLSLKNSEMGFRSLPEFIGRLQNLETLDIRNAYFRLDWGRVFGMPKDICKLRKLRHLLGYSMGISQLKNNLGDMTSLQTLRKVSVLHDEEDLIKELGKLKHLRNLGLTRLKEQNGSALCSSINEMQKLEKLYIGSTGSDEVIDLTNISSLPMLRKLTLDGKLNKVPEWVPQLQNLVKLSLKRYALFRNTEWD</sequence>
<gene>
    <name evidence="8" type="ORF">Fmac_026835</name>
</gene>
<dbReference type="PRINTS" id="PR00364">
    <property type="entry name" value="DISEASERSIST"/>
</dbReference>
<dbReference type="SUPFAM" id="SSF52540">
    <property type="entry name" value="P-loop containing nucleoside triphosphate hydrolases"/>
    <property type="match status" value="1"/>
</dbReference>
<accession>A0ABD1LG46</accession>
<dbReference type="Gene3D" id="3.80.10.10">
    <property type="entry name" value="Ribonuclease Inhibitor"/>
    <property type="match status" value="2"/>
</dbReference>
<dbReference type="InterPro" id="IPR055414">
    <property type="entry name" value="LRR_R13L4/SHOC2-like"/>
</dbReference>
<dbReference type="GO" id="GO:0006952">
    <property type="term" value="P:defense response"/>
    <property type="evidence" value="ECO:0007669"/>
    <property type="project" value="UniProtKB-KW"/>
</dbReference>
<comment type="caution">
    <text evidence="8">The sequence shown here is derived from an EMBL/GenBank/DDBJ whole genome shotgun (WGS) entry which is preliminary data.</text>
</comment>
<evidence type="ECO:0000256" key="3">
    <source>
        <dbReference type="ARBA" id="ARBA00022821"/>
    </source>
</evidence>
<dbReference type="GO" id="GO:0051707">
    <property type="term" value="P:response to other organism"/>
    <property type="evidence" value="ECO:0007669"/>
    <property type="project" value="UniProtKB-ARBA"/>
</dbReference>
<dbReference type="InterPro" id="IPR042197">
    <property type="entry name" value="Apaf_helical"/>
</dbReference>
<dbReference type="PANTHER" id="PTHR36766">
    <property type="entry name" value="PLANT BROAD-SPECTRUM MILDEW RESISTANCE PROTEIN RPW8"/>
    <property type="match status" value="1"/>
</dbReference>
<evidence type="ECO:0000313" key="9">
    <source>
        <dbReference type="Proteomes" id="UP001603857"/>
    </source>
</evidence>
<dbReference type="AlphaFoldDB" id="A0ABD1LG46"/>
<dbReference type="Gene3D" id="3.40.50.300">
    <property type="entry name" value="P-loop containing nucleotide triphosphate hydrolases"/>
    <property type="match status" value="1"/>
</dbReference>
<keyword evidence="1" id="KW-0677">Repeat</keyword>
<keyword evidence="4" id="KW-0067">ATP-binding</keyword>
<feature type="domain" description="Disease resistance R13L4/SHOC-2-like LRR" evidence="7">
    <location>
        <begin position="464"/>
        <end position="673"/>
    </location>
</feature>
<proteinExistence type="predicted"/>
<reference evidence="8 9" key="1">
    <citation type="submission" date="2024-08" db="EMBL/GenBank/DDBJ databases">
        <title>Insights into the chromosomal genome structure of Flemingia macrophylla.</title>
        <authorList>
            <person name="Ding Y."/>
            <person name="Zhao Y."/>
            <person name="Bi W."/>
            <person name="Wu M."/>
            <person name="Zhao G."/>
            <person name="Gong Y."/>
            <person name="Li W."/>
            <person name="Zhang P."/>
        </authorList>
    </citation>
    <scope>NUCLEOTIDE SEQUENCE [LARGE SCALE GENOMIC DNA]</scope>
    <source>
        <strain evidence="8">DYQJB</strain>
        <tissue evidence="8">Leaf</tissue>
    </source>
</reference>
<dbReference type="Proteomes" id="UP001603857">
    <property type="component" value="Unassembled WGS sequence"/>
</dbReference>
<evidence type="ECO:0000256" key="2">
    <source>
        <dbReference type="ARBA" id="ARBA00022741"/>
    </source>
</evidence>
<dbReference type="InterPro" id="IPR038005">
    <property type="entry name" value="RX-like_CC"/>
</dbReference>
<keyword evidence="3" id="KW-0611">Plant defense</keyword>
<dbReference type="CDD" id="cd14798">
    <property type="entry name" value="RX-CC_like"/>
    <property type="match status" value="1"/>
</dbReference>
<evidence type="ECO:0000259" key="5">
    <source>
        <dbReference type="Pfam" id="PF00931"/>
    </source>
</evidence>
<protein>
    <submittedName>
        <fullName evidence="8">Uncharacterized protein</fullName>
    </submittedName>
</protein>
<evidence type="ECO:0000256" key="1">
    <source>
        <dbReference type="ARBA" id="ARBA00022737"/>
    </source>
</evidence>
<keyword evidence="9" id="KW-1185">Reference proteome</keyword>
<dbReference type="GO" id="GO:0005524">
    <property type="term" value="F:ATP binding"/>
    <property type="evidence" value="ECO:0007669"/>
    <property type="project" value="UniProtKB-KW"/>
</dbReference>
<feature type="domain" description="Disease resistance N-terminal" evidence="6">
    <location>
        <begin position="65"/>
        <end position="152"/>
    </location>
</feature>
<dbReference type="InterPro" id="IPR041118">
    <property type="entry name" value="Rx_N"/>
</dbReference>